<dbReference type="SUPFAM" id="SSF50494">
    <property type="entry name" value="Trypsin-like serine proteases"/>
    <property type="match status" value="1"/>
</dbReference>
<feature type="region of interest" description="Disordered" evidence="3">
    <location>
        <begin position="82"/>
        <end position="117"/>
    </location>
</feature>
<name>A0A517MCJ7_9BACT</name>
<dbReference type="Pfam" id="PF13180">
    <property type="entry name" value="PDZ_2"/>
    <property type="match status" value="1"/>
</dbReference>
<dbReference type="KEGG" id="rml:FF011L_13660"/>
<dbReference type="Pfam" id="PF13365">
    <property type="entry name" value="Trypsin_2"/>
    <property type="match status" value="1"/>
</dbReference>
<evidence type="ECO:0000313" key="5">
    <source>
        <dbReference type="EMBL" id="QDS92619.1"/>
    </source>
</evidence>
<keyword evidence="1 5" id="KW-0645">Protease</keyword>
<evidence type="ECO:0000313" key="6">
    <source>
        <dbReference type="Proteomes" id="UP000320672"/>
    </source>
</evidence>
<dbReference type="Gene3D" id="2.30.42.10">
    <property type="match status" value="1"/>
</dbReference>
<dbReference type="PANTHER" id="PTHR43343:SF3">
    <property type="entry name" value="PROTEASE DO-LIKE 8, CHLOROPLASTIC"/>
    <property type="match status" value="1"/>
</dbReference>
<feature type="compositionally biased region" description="Polar residues" evidence="3">
    <location>
        <begin position="82"/>
        <end position="95"/>
    </location>
</feature>
<dbReference type="PANTHER" id="PTHR43343">
    <property type="entry name" value="PEPTIDASE S12"/>
    <property type="match status" value="1"/>
</dbReference>
<evidence type="ECO:0000256" key="1">
    <source>
        <dbReference type="ARBA" id="ARBA00022670"/>
    </source>
</evidence>
<dbReference type="AlphaFoldDB" id="A0A517MCJ7"/>
<keyword evidence="2" id="KW-0378">Hydrolase</keyword>
<dbReference type="EMBL" id="CP036262">
    <property type="protein sequence ID" value="QDS92619.1"/>
    <property type="molecule type" value="Genomic_DNA"/>
</dbReference>
<dbReference type="SMART" id="SM00228">
    <property type="entry name" value="PDZ"/>
    <property type="match status" value="1"/>
</dbReference>
<keyword evidence="6" id="KW-1185">Reference proteome</keyword>
<dbReference type="InterPro" id="IPR036034">
    <property type="entry name" value="PDZ_sf"/>
</dbReference>
<evidence type="ECO:0000256" key="3">
    <source>
        <dbReference type="SAM" id="MobiDB-lite"/>
    </source>
</evidence>
<accession>A0A517MCJ7</accession>
<dbReference type="GO" id="GO:0006508">
    <property type="term" value="P:proteolysis"/>
    <property type="evidence" value="ECO:0007669"/>
    <property type="project" value="UniProtKB-KW"/>
</dbReference>
<proteinExistence type="predicted"/>
<dbReference type="Proteomes" id="UP000320672">
    <property type="component" value="Chromosome"/>
</dbReference>
<dbReference type="Gene3D" id="2.40.10.120">
    <property type="match status" value="1"/>
</dbReference>
<feature type="compositionally biased region" description="Basic and acidic residues" evidence="3">
    <location>
        <begin position="391"/>
        <end position="429"/>
    </location>
</feature>
<dbReference type="PRINTS" id="PR00834">
    <property type="entry name" value="PROTEASES2C"/>
</dbReference>
<reference evidence="5 6" key="1">
    <citation type="submission" date="2019-02" db="EMBL/GenBank/DDBJ databases">
        <title>Deep-cultivation of Planctomycetes and their phenomic and genomic characterization uncovers novel biology.</title>
        <authorList>
            <person name="Wiegand S."/>
            <person name="Jogler M."/>
            <person name="Boedeker C."/>
            <person name="Pinto D."/>
            <person name="Vollmers J."/>
            <person name="Rivas-Marin E."/>
            <person name="Kohn T."/>
            <person name="Peeters S.H."/>
            <person name="Heuer A."/>
            <person name="Rast P."/>
            <person name="Oberbeckmann S."/>
            <person name="Bunk B."/>
            <person name="Jeske O."/>
            <person name="Meyerdierks A."/>
            <person name="Storesund J.E."/>
            <person name="Kallscheuer N."/>
            <person name="Luecker S."/>
            <person name="Lage O.M."/>
            <person name="Pohl T."/>
            <person name="Merkel B.J."/>
            <person name="Hornburger P."/>
            <person name="Mueller R.-W."/>
            <person name="Bruemmer F."/>
            <person name="Labrenz M."/>
            <person name="Spormann A.M."/>
            <person name="Op den Camp H."/>
            <person name="Overmann J."/>
            <person name="Amann R."/>
            <person name="Jetten M.S.M."/>
            <person name="Mascher T."/>
            <person name="Medema M.H."/>
            <person name="Devos D.P."/>
            <person name="Kaster A.-K."/>
            <person name="Ovreas L."/>
            <person name="Rohde M."/>
            <person name="Galperin M.Y."/>
            <person name="Jogler C."/>
        </authorList>
    </citation>
    <scope>NUCLEOTIDE SEQUENCE [LARGE SCALE GENOMIC DNA]</scope>
    <source>
        <strain evidence="5 6">FF011L</strain>
    </source>
</reference>
<organism evidence="5 6">
    <name type="scientific">Roseimaritima multifibrata</name>
    <dbReference type="NCBI Taxonomy" id="1930274"/>
    <lineage>
        <taxon>Bacteria</taxon>
        <taxon>Pseudomonadati</taxon>
        <taxon>Planctomycetota</taxon>
        <taxon>Planctomycetia</taxon>
        <taxon>Pirellulales</taxon>
        <taxon>Pirellulaceae</taxon>
        <taxon>Roseimaritima</taxon>
    </lineage>
</organism>
<evidence type="ECO:0000256" key="2">
    <source>
        <dbReference type="ARBA" id="ARBA00022801"/>
    </source>
</evidence>
<sequence length="461" mass="48804">MLFHKFRRSLSLSPALRKISTLTKVSTAIGLAAAFTLLPTVVSSQALAADELSGPRALSKAFRDAAKVAIPSVVTVVAYGQQSGAENSDPSQPDNPLQPMPRDRSGNRGNGMRATGLGSGVVLSSEGTVVTNNHVVESAEKVIVRLQDGRELTATEVHGDPDNDLATLRLDIGDVELQPMELGNSDQMEIGDWVLAIGSPFRLEATVSAGIISAKGRTIDRIRRGSLLQTDAAINPGNSGGALVDLDGRLVGINTAIATRNGSYQGIGFAIPISQVRWVAEELLAHGRVRRAAMGIRLAELNASVARKVNLPVGLGVLVYEVINNSAAAQAGIQPLDVILEFAGQRVREPVELQNVVERMPIGSTQPVKIYRKGEELDLNVVLAPLDDPTDVLRQEPHLEKGKADQEKPAKGDEEAAKKEAKQPAKDKPSPAVDEAPAEEKTEAPAKEEAAAETAEAASAE</sequence>
<dbReference type="RefSeq" id="WP_246109772.1">
    <property type="nucleotide sequence ID" value="NZ_CP036262.1"/>
</dbReference>
<feature type="region of interest" description="Disordered" evidence="3">
    <location>
        <begin position="390"/>
        <end position="461"/>
    </location>
</feature>
<evidence type="ECO:0000259" key="4">
    <source>
        <dbReference type="SMART" id="SM00228"/>
    </source>
</evidence>
<feature type="compositionally biased region" description="Low complexity" evidence="3">
    <location>
        <begin position="452"/>
        <end position="461"/>
    </location>
</feature>
<dbReference type="InterPro" id="IPR001940">
    <property type="entry name" value="Peptidase_S1C"/>
</dbReference>
<protein>
    <submittedName>
        <fullName evidence="5">Serine protease HtrA</fullName>
    </submittedName>
</protein>
<dbReference type="InterPro" id="IPR001478">
    <property type="entry name" value="PDZ"/>
</dbReference>
<dbReference type="CDD" id="cd06779">
    <property type="entry name" value="cpPDZ_Deg_HtrA-like"/>
    <property type="match status" value="1"/>
</dbReference>
<dbReference type="SUPFAM" id="SSF50156">
    <property type="entry name" value="PDZ domain-like"/>
    <property type="match status" value="1"/>
</dbReference>
<feature type="domain" description="PDZ" evidence="4">
    <location>
        <begin position="292"/>
        <end position="374"/>
    </location>
</feature>
<dbReference type="InterPro" id="IPR009003">
    <property type="entry name" value="Peptidase_S1_PA"/>
</dbReference>
<feature type="compositionally biased region" description="Basic and acidic residues" evidence="3">
    <location>
        <begin position="438"/>
        <end position="450"/>
    </location>
</feature>
<dbReference type="GO" id="GO:0004252">
    <property type="term" value="F:serine-type endopeptidase activity"/>
    <property type="evidence" value="ECO:0007669"/>
    <property type="project" value="InterPro"/>
</dbReference>
<gene>
    <name evidence="5" type="primary">htrA_1</name>
    <name evidence="5" type="ORF">FF011L_13660</name>
</gene>
<dbReference type="InterPro" id="IPR051201">
    <property type="entry name" value="Chloro_Bact_Ser_Proteases"/>
</dbReference>